<gene>
    <name evidence="1" type="ORF">QR98_0048230</name>
</gene>
<organism evidence="1 2">
    <name type="scientific">Sarcoptes scabiei</name>
    <name type="common">Itch mite</name>
    <name type="synonym">Acarus scabiei</name>
    <dbReference type="NCBI Taxonomy" id="52283"/>
    <lineage>
        <taxon>Eukaryota</taxon>
        <taxon>Metazoa</taxon>
        <taxon>Ecdysozoa</taxon>
        <taxon>Arthropoda</taxon>
        <taxon>Chelicerata</taxon>
        <taxon>Arachnida</taxon>
        <taxon>Acari</taxon>
        <taxon>Acariformes</taxon>
        <taxon>Sarcoptiformes</taxon>
        <taxon>Astigmata</taxon>
        <taxon>Psoroptidia</taxon>
        <taxon>Sarcoptoidea</taxon>
        <taxon>Sarcoptidae</taxon>
        <taxon>Sarcoptinae</taxon>
        <taxon>Sarcoptes</taxon>
    </lineage>
</organism>
<accession>A0A132A5V2</accession>
<dbReference type="VEuPathDB" id="VectorBase:SSCA008248"/>
<protein>
    <submittedName>
        <fullName evidence="1">Uncharacterized protein</fullName>
    </submittedName>
</protein>
<reference evidence="1 2" key="1">
    <citation type="journal article" date="2015" name="Parasit. Vectors">
        <title>Draft genome of the scabies mite.</title>
        <authorList>
            <person name="Rider S.D.Jr."/>
            <person name="Morgan M.S."/>
            <person name="Arlian L.G."/>
        </authorList>
    </citation>
    <scope>NUCLEOTIDE SEQUENCE [LARGE SCALE GENOMIC DNA]</scope>
    <source>
        <strain evidence="1">Arlian Lab</strain>
    </source>
</reference>
<evidence type="ECO:0000313" key="2">
    <source>
        <dbReference type="Proteomes" id="UP000616769"/>
    </source>
</evidence>
<dbReference type="AlphaFoldDB" id="A0A132A5V2"/>
<evidence type="ECO:0000313" key="1">
    <source>
        <dbReference type="EMBL" id="KPM06348.1"/>
    </source>
</evidence>
<comment type="caution">
    <text evidence="1">The sequence shown here is derived from an EMBL/GenBank/DDBJ whole genome shotgun (WGS) entry which is preliminary data.</text>
</comment>
<dbReference type="Proteomes" id="UP000616769">
    <property type="component" value="Unassembled WGS sequence"/>
</dbReference>
<sequence length="137" mass="14147">MNCAFGIPCAFAAGEILGGFFDVINSGFGDDGLGLCSGFGDDGAGGLLDGFGFGFGLLDCDVGFFEIWFGFGLSETIFADLPNGDFSGFFAGDFLTFLSFGFGGAFKGELFDLPDFLGSCLALRGALFSGLFEGLFG</sequence>
<proteinExistence type="predicted"/>
<dbReference type="EMBL" id="JXLN01010800">
    <property type="protein sequence ID" value="KPM06348.1"/>
    <property type="molecule type" value="Genomic_DNA"/>
</dbReference>
<name>A0A132A5V2_SARSC</name>